<dbReference type="PROSITE" id="PS51257">
    <property type="entry name" value="PROKAR_LIPOPROTEIN"/>
    <property type="match status" value="1"/>
</dbReference>
<feature type="chain" id="PRO_5005221237" description="DUF5067 domain-containing protein" evidence="2">
    <location>
        <begin position="24"/>
        <end position="177"/>
    </location>
</feature>
<reference evidence="4" key="1">
    <citation type="submission" date="2015-03" db="EMBL/GenBank/DDBJ databases">
        <authorList>
            <consortium name="Pathogen Informatics"/>
        </authorList>
    </citation>
    <scope>NUCLEOTIDE SEQUENCE [LARGE SCALE GENOMIC DNA]</scope>
    <source>
        <strain evidence="4">NCTC11134</strain>
    </source>
</reference>
<sequence length="177" mass="18146">MRVVRTAAVVAAVLALASCTSNGDDTPRGDATPIMPGTTATTASAATTSASPGVLAPTETGLSTSTGIETMIVSVEDVNGRYGPVTVFTFQLVNTGQKVFEGYNWPTPTVVYGPAGTPAEHTVSLSEGYGDGVQGAIPPGSRQTVQHAYKVTKAELNPAVVTVGSLVWQGDFAAFQR</sequence>
<feature type="signal peptide" evidence="2">
    <location>
        <begin position="1"/>
        <end position="23"/>
    </location>
</feature>
<evidence type="ECO:0000256" key="1">
    <source>
        <dbReference type="SAM" id="MobiDB-lite"/>
    </source>
</evidence>
<dbReference type="Proteomes" id="UP000057820">
    <property type="component" value="Chromosome 1"/>
</dbReference>
<protein>
    <recommendedName>
        <fullName evidence="5">DUF5067 domain-containing protein</fullName>
    </recommendedName>
</protein>
<evidence type="ECO:0008006" key="5">
    <source>
        <dbReference type="Google" id="ProtNLM"/>
    </source>
</evidence>
<feature type="compositionally biased region" description="Low complexity" evidence="1">
    <location>
        <begin position="38"/>
        <end position="51"/>
    </location>
</feature>
<name>A0A0H5NE72_NOCFR</name>
<dbReference type="KEGG" id="nfr:ERS450000_00223"/>
<evidence type="ECO:0000313" key="3">
    <source>
        <dbReference type="EMBL" id="CRY73604.1"/>
    </source>
</evidence>
<keyword evidence="2" id="KW-0732">Signal</keyword>
<proteinExistence type="predicted"/>
<organism evidence="3 4">
    <name type="scientific">Nocardia farcinica</name>
    <dbReference type="NCBI Taxonomy" id="37329"/>
    <lineage>
        <taxon>Bacteria</taxon>
        <taxon>Bacillati</taxon>
        <taxon>Actinomycetota</taxon>
        <taxon>Actinomycetes</taxon>
        <taxon>Mycobacteriales</taxon>
        <taxon>Nocardiaceae</taxon>
        <taxon>Nocardia</taxon>
    </lineage>
</organism>
<evidence type="ECO:0000313" key="4">
    <source>
        <dbReference type="Proteomes" id="UP000057820"/>
    </source>
</evidence>
<dbReference type="EMBL" id="LN868938">
    <property type="protein sequence ID" value="CRY73604.1"/>
    <property type="molecule type" value="Genomic_DNA"/>
</dbReference>
<accession>A0A0H5NE72</accession>
<dbReference type="AlphaFoldDB" id="A0A0H5NE72"/>
<feature type="region of interest" description="Disordered" evidence="1">
    <location>
        <begin position="21"/>
        <end position="61"/>
    </location>
</feature>
<evidence type="ECO:0000256" key="2">
    <source>
        <dbReference type="SAM" id="SignalP"/>
    </source>
</evidence>
<gene>
    <name evidence="3" type="ORF">ERS450000_00223</name>
</gene>